<dbReference type="EMBL" id="JADWYK010000002">
    <property type="protein sequence ID" value="MBG8552797.1"/>
    <property type="molecule type" value="Genomic_DNA"/>
</dbReference>
<organism evidence="1 2">
    <name type="scientific">Hymenobacter guriensis</name>
    <dbReference type="NCBI Taxonomy" id="2793065"/>
    <lineage>
        <taxon>Bacteria</taxon>
        <taxon>Pseudomonadati</taxon>
        <taxon>Bacteroidota</taxon>
        <taxon>Cytophagia</taxon>
        <taxon>Cytophagales</taxon>
        <taxon>Hymenobacteraceae</taxon>
        <taxon>Hymenobacter</taxon>
    </lineage>
</organism>
<dbReference type="RefSeq" id="WP_196953840.1">
    <property type="nucleotide sequence ID" value="NZ_JADWYK010000002.1"/>
</dbReference>
<comment type="caution">
    <text evidence="1">The sequence shown here is derived from an EMBL/GenBank/DDBJ whole genome shotgun (WGS) entry which is preliminary data.</text>
</comment>
<reference evidence="1 2" key="1">
    <citation type="submission" date="2020-11" db="EMBL/GenBank/DDBJ databases">
        <title>Hymenobacter sp.</title>
        <authorList>
            <person name="Kim M.K."/>
        </authorList>
    </citation>
    <scope>NUCLEOTIDE SEQUENCE [LARGE SCALE GENOMIC DNA]</scope>
    <source>
        <strain evidence="1 2">BT594</strain>
    </source>
</reference>
<dbReference type="SUPFAM" id="SSF47781">
    <property type="entry name" value="RuvA domain 2-like"/>
    <property type="match status" value="3"/>
</dbReference>
<sequence>MKRFLLSFYLRVHRSFRFSRVETNGFVVLLVLMSLLLLVPTLLLPALSHYNPAADQEELDRFADELAARRAPNRQYAGRKSRYPSKYSRSSVEQVALAPFNPNALTAQDWEARGVPRYVAARLVRYGQAIKGFQAKDQIRKAYGLEPAVYARLDPFIELPEHLPPRTKPAWNRHDSTAYAGTRRPAFTANAPRFKRKPTNLQPFDLNAADTAQFQLIRGIGRKTALRLVAYRERLGGFVKEEQLQEVFGLPPDLADSLRKYTFVREGYVPTPLHVNRASFGELKAHPYVGPRLARVLVAFREQHGAFQQPEDLRQIRILEPAELEKLRPYLGFAVP</sequence>
<name>A0ABS0L082_9BACT</name>
<dbReference type="Gene3D" id="1.10.150.280">
    <property type="entry name" value="AF1531-like domain"/>
    <property type="match status" value="2"/>
</dbReference>
<dbReference type="PANTHER" id="PTHR21180">
    <property type="entry name" value="ENDONUCLEASE/EXONUCLEASE/PHOSPHATASE FAMILY DOMAIN-CONTAINING PROTEIN 1"/>
    <property type="match status" value="1"/>
</dbReference>
<dbReference type="Proteomes" id="UP000601099">
    <property type="component" value="Unassembled WGS sequence"/>
</dbReference>
<dbReference type="InterPro" id="IPR010994">
    <property type="entry name" value="RuvA_2-like"/>
</dbReference>
<accession>A0ABS0L082</accession>
<dbReference type="InterPro" id="IPR051675">
    <property type="entry name" value="Endo/Exo/Phosphatase_dom_1"/>
</dbReference>
<proteinExistence type="predicted"/>
<gene>
    <name evidence="1" type="ORF">I5L79_04520</name>
</gene>
<dbReference type="Pfam" id="PF12836">
    <property type="entry name" value="HHH_3"/>
    <property type="match status" value="2"/>
</dbReference>
<evidence type="ECO:0000313" key="1">
    <source>
        <dbReference type="EMBL" id="MBG8552797.1"/>
    </source>
</evidence>
<keyword evidence="2" id="KW-1185">Reference proteome</keyword>
<evidence type="ECO:0000313" key="2">
    <source>
        <dbReference type="Proteomes" id="UP000601099"/>
    </source>
</evidence>
<protein>
    <submittedName>
        <fullName evidence="1">Helix-hairpin-helix domain-containing protein</fullName>
    </submittedName>
</protein>
<dbReference type="PANTHER" id="PTHR21180:SF32">
    <property type="entry name" value="ENDONUCLEASE_EXONUCLEASE_PHOSPHATASE FAMILY DOMAIN-CONTAINING PROTEIN 1"/>
    <property type="match status" value="1"/>
</dbReference>